<reference evidence="2 3" key="1">
    <citation type="submission" date="2009-02" db="EMBL/GenBank/DDBJ databases">
        <title>Sequencing of the draft genome and assembly of Dethiobacter alkaliphilus AHT 1.</title>
        <authorList>
            <consortium name="US DOE Joint Genome Institute (JGI-PGF)"/>
            <person name="Lucas S."/>
            <person name="Copeland A."/>
            <person name="Lapidus A."/>
            <person name="Glavina del Rio T."/>
            <person name="Dalin E."/>
            <person name="Tice H."/>
            <person name="Bruce D."/>
            <person name="Goodwin L."/>
            <person name="Pitluck S."/>
            <person name="Larimer F."/>
            <person name="Land M.L."/>
            <person name="Hauser L."/>
            <person name="Muyzer G."/>
        </authorList>
    </citation>
    <scope>NUCLEOTIDE SEQUENCE [LARGE SCALE GENOMIC DNA]</scope>
    <source>
        <strain evidence="2 3">AHT 1</strain>
    </source>
</reference>
<dbReference type="Proteomes" id="UP000006443">
    <property type="component" value="Unassembled WGS sequence"/>
</dbReference>
<name>C0GEU0_DETAL</name>
<dbReference type="eggNOG" id="ENOG5032ITZ">
    <property type="taxonomic scope" value="Bacteria"/>
</dbReference>
<keyword evidence="1" id="KW-0472">Membrane</keyword>
<comment type="caution">
    <text evidence="2">The sequence shown here is derived from an EMBL/GenBank/DDBJ whole genome shotgun (WGS) entry which is preliminary data.</text>
</comment>
<gene>
    <name evidence="2" type="ORF">DealDRAFT_0999</name>
</gene>
<dbReference type="EMBL" id="ACJM01000004">
    <property type="protein sequence ID" value="EEG78122.1"/>
    <property type="molecule type" value="Genomic_DNA"/>
</dbReference>
<feature type="transmembrane region" description="Helical" evidence="1">
    <location>
        <begin position="12"/>
        <end position="35"/>
    </location>
</feature>
<evidence type="ECO:0000313" key="2">
    <source>
        <dbReference type="EMBL" id="EEG78122.1"/>
    </source>
</evidence>
<keyword evidence="1" id="KW-0812">Transmembrane</keyword>
<accession>C0GEU0</accession>
<sequence length="194" mass="21719">MLKKLPGFRSGTPWKMAVGGFFYALLLMVIVIAVIDPSSEEAASEPPQAQEPQRELTQEEAIEAVFHAVVGEKSNHSNEDLKERVQKVTYNEGIGFVHIEAIANDNLTQNAIRGGMLLDAKKLYSVIFDELSEVDTVDLTWYFPLVDQRGNESLDKVMTFTYTRENAATVNWDNVLTDNVGKVADSFWQHPAVE</sequence>
<dbReference type="RefSeq" id="WP_008515434.1">
    <property type="nucleotide sequence ID" value="NZ_ACJM01000004.1"/>
</dbReference>
<evidence type="ECO:0000256" key="1">
    <source>
        <dbReference type="SAM" id="Phobius"/>
    </source>
</evidence>
<keyword evidence="3" id="KW-1185">Reference proteome</keyword>
<protein>
    <submittedName>
        <fullName evidence="2">Uncharacterized protein</fullName>
    </submittedName>
</protein>
<dbReference type="OrthoDB" id="2084577at2"/>
<keyword evidence="1" id="KW-1133">Transmembrane helix</keyword>
<dbReference type="AlphaFoldDB" id="C0GEU0"/>
<proteinExistence type="predicted"/>
<evidence type="ECO:0000313" key="3">
    <source>
        <dbReference type="Proteomes" id="UP000006443"/>
    </source>
</evidence>
<organism evidence="2 3">
    <name type="scientific">Dethiobacter alkaliphilus AHT 1</name>
    <dbReference type="NCBI Taxonomy" id="555088"/>
    <lineage>
        <taxon>Bacteria</taxon>
        <taxon>Bacillati</taxon>
        <taxon>Bacillota</taxon>
        <taxon>Dethiobacteria</taxon>
        <taxon>Dethiobacterales</taxon>
        <taxon>Dethiobacteraceae</taxon>
        <taxon>Dethiobacter</taxon>
    </lineage>
</organism>